<reference evidence="1" key="2">
    <citation type="submission" date="2015-06" db="UniProtKB">
        <authorList>
            <consortium name="EnsemblPlants"/>
        </authorList>
    </citation>
    <scope>IDENTIFICATION</scope>
    <source>
        <strain evidence="1">DM1-3 516 R44</strain>
    </source>
</reference>
<proteinExistence type="predicted"/>
<reference evidence="2" key="1">
    <citation type="journal article" date="2011" name="Nature">
        <title>Genome sequence and analysis of the tuber crop potato.</title>
        <authorList>
            <consortium name="The Potato Genome Sequencing Consortium"/>
        </authorList>
    </citation>
    <scope>NUCLEOTIDE SEQUENCE [LARGE SCALE GENOMIC DNA]</scope>
    <source>
        <strain evidence="2">cv. DM1-3 516 R44</strain>
    </source>
</reference>
<dbReference type="HOGENOM" id="CLU_1258005_0_0_1"/>
<organism evidence="1 2">
    <name type="scientific">Solanum tuberosum</name>
    <name type="common">Potato</name>
    <dbReference type="NCBI Taxonomy" id="4113"/>
    <lineage>
        <taxon>Eukaryota</taxon>
        <taxon>Viridiplantae</taxon>
        <taxon>Streptophyta</taxon>
        <taxon>Embryophyta</taxon>
        <taxon>Tracheophyta</taxon>
        <taxon>Spermatophyta</taxon>
        <taxon>Magnoliopsida</taxon>
        <taxon>eudicotyledons</taxon>
        <taxon>Gunneridae</taxon>
        <taxon>Pentapetalae</taxon>
        <taxon>asterids</taxon>
        <taxon>lamiids</taxon>
        <taxon>Solanales</taxon>
        <taxon>Solanaceae</taxon>
        <taxon>Solanoideae</taxon>
        <taxon>Solaneae</taxon>
        <taxon>Solanum</taxon>
    </lineage>
</organism>
<accession>M1D7Y4</accession>
<dbReference type="Proteomes" id="UP000011115">
    <property type="component" value="Unassembled WGS sequence"/>
</dbReference>
<dbReference type="InParanoid" id="M1D7Y4"/>
<dbReference type="Gramene" id="PGSC0003DMT400084745">
    <property type="protein sequence ID" value="PGSC0003DMT400084745"/>
    <property type="gene ID" value="PGSC0003DMG400034316"/>
</dbReference>
<protein>
    <submittedName>
        <fullName evidence="1">Uncharacterized protein</fullName>
    </submittedName>
</protein>
<name>M1D7Y4_SOLTU</name>
<sequence length="239" mass="26217">MGGFVTTDHSASLVGITDQLDDSPFGVVHRHLGPSFSIVVLWVIGLHADHSTSLVGIVDQLDDSPFGVVHRRLDHISASSYSGSLGDMVLLRGTFQRCANCSLMLIVTNDTILRYEYCVAEDRSAKLVEIADELGNPPFNQLIAFSVLPSASSYSGSLGVTVLLRGTNRRLADCSFPRLSIHFLQGFAYWNKGRCMSIRQLAKLDSAIRRLSFLVLFSPFCSVLRLSVMLPVKLQIAKT</sequence>
<keyword evidence="2" id="KW-1185">Reference proteome</keyword>
<evidence type="ECO:0000313" key="1">
    <source>
        <dbReference type="EnsemblPlants" id="PGSC0003DMT400084745"/>
    </source>
</evidence>
<evidence type="ECO:0000313" key="2">
    <source>
        <dbReference type="Proteomes" id="UP000011115"/>
    </source>
</evidence>
<dbReference type="EnsemblPlants" id="PGSC0003DMT400084745">
    <property type="protein sequence ID" value="PGSC0003DMT400084745"/>
    <property type="gene ID" value="PGSC0003DMG400034316"/>
</dbReference>
<dbReference type="AlphaFoldDB" id="M1D7Y4"/>
<dbReference type="PaxDb" id="4113-PGSC0003DMT400084745"/>